<evidence type="ECO:0000313" key="2">
    <source>
        <dbReference type="Proteomes" id="UP000030475"/>
    </source>
</evidence>
<name>A0AA40MFT6_BURPE</name>
<accession>A0AA40MFT6</accession>
<evidence type="ECO:0000313" key="1">
    <source>
        <dbReference type="EMBL" id="KGX23988.1"/>
    </source>
</evidence>
<dbReference type="AlphaFoldDB" id="A0AA40MFT6"/>
<dbReference type="Proteomes" id="UP000030475">
    <property type="component" value="Unassembled WGS sequence"/>
</dbReference>
<dbReference type="AntiFam" id="ANF00178">
    <property type="entry name" value="Shadow ORF (opposite dhbF)"/>
</dbReference>
<reference evidence="1 2" key="1">
    <citation type="submission" date="2014-08" db="EMBL/GenBank/DDBJ databases">
        <authorList>
            <person name="Bunnell A."/>
            <person name="Chain P.S."/>
            <person name="Chertkov O."/>
            <person name="Currie B.J."/>
            <person name="Daligault H.E."/>
            <person name="Davenport K.W."/>
            <person name="Davis C."/>
            <person name="Gleasner C.D."/>
            <person name="Johnson S.L."/>
            <person name="Kaestli M."/>
            <person name="Koren S."/>
            <person name="Kunde Y.A."/>
            <person name="Mayo M."/>
            <person name="McMurry K.K."/>
            <person name="Price E.P."/>
            <person name="Reitenga K.G."/>
            <person name="Robison R."/>
            <person name="Rosovitz M.J."/>
            <person name="Sarovich D.S."/>
            <person name="Teshima H."/>
        </authorList>
    </citation>
    <scope>NUCLEOTIDE SEQUENCE [LARGE SCALE GENOMIC DNA]</scope>
    <source>
        <strain evidence="1 2">MSHR44</strain>
    </source>
</reference>
<sequence length="656" mass="77726">MHRQQRVAAEFEEVVVAADALHMQQLPPDHGQCFFFCALRRFVFGAGVCVVRRRGQCAPVQLAVRRQRPRVQPHVRRRHHVARQVLRGLRSQCRDIGIARVVRDEAFLGLGRGLGHGRIWRRVIAHLRCRISRKHDHLAHSRHLRQLRLDLSQLDPETAYLHLEVVSTQIFQPPVRAPTRQIPCPIQPPTRHERIVDEPLPRQLRPVQVPACDTRPAHIQLSRHAHRHRLATIIQHVQLQIRNPHADRTRTQTHGVFRSQRTIRHVHRRLGDSIHVHQLRTLAVTGIPRRERPRLQRLSTEDDIAQPVGDYVCTLDIPGRLLPLLLRRHQRLERARRLIQHRHAFRAQQRKERRRRARYLRRHDHQPTTVQQRAPHLPYREVEAVRMEQRPHVPLVEAEPCLRRAEQAHNLRVLDHHPLRPTRRARRVDHIGKVVHMLRCHLQIGRRHLTPAQRIRFQIDHRQRTIQLAQRRAPHRVRQHQGRLAVLHDPAQAIRRICRIQRHIRAARLQDRQQPHHHLDSAFRAKRNQSVRAHAARLQIVRKPVRSGVEFRVAQSLPVERQRNRLRLPIHLRFEQLMNALLDRIVTLRCVPRVHHLLTLGPRQHIESADVALRLLAQRLRQLLQRRLHERAYALRIDVSAHLNRQRKILPQIVDR</sequence>
<organism evidence="1 2">
    <name type="scientific">Burkholderia pseudomallei</name>
    <name type="common">Pseudomonas pseudomallei</name>
    <dbReference type="NCBI Taxonomy" id="28450"/>
    <lineage>
        <taxon>Bacteria</taxon>
        <taxon>Pseudomonadati</taxon>
        <taxon>Pseudomonadota</taxon>
        <taxon>Betaproteobacteria</taxon>
        <taxon>Burkholderiales</taxon>
        <taxon>Burkholderiaceae</taxon>
        <taxon>Burkholderia</taxon>
        <taxon>pseudomallei group</taxon>
    </lineage>
</organism>
<protein>
    <submittedName>
        <fullName evidence="1">Uncharacterized protein</fullName>
    </submittedName>
</protein>
<gene>
    <name evidence="1" type="ORF">Y036_6526</name>
</gene>
<dbReference type="EMBL" id="JQIM01000004">
    <property type="protein sequence ID" value="KGX23988.1"/>
    <property type="molecule type" value="Genomic_DNA"/>
</dbReference>
<comment type="caution">
    <text evidence="1">The sequence shown here is derived from an EMBL/GenBank/DDBJ whole genome shotgun (WGS) entry which is preliminary data.</text>
</comment>
<proteinExistence type="predicted"/>